<evidence type="ECO:0008006" key="4">
    <source>
        <dbReference type="Google" id="ProtNLM"/>
    </source>
</evidence>
<reference evidence="3" key="1">
    <citation type="journal article" date="2019" name="Int. J. Syst. Evol. Microbiol.">
        <title>The Global Catalogue of Microorganisms (GCM) 10K type strain sequencing project: providing services to taxonomists for standard genome sequencing and annotation.</title>
        <authorList>
            <consortium name="The Broad Institute Genomics Platform"/>
            <consortium name="The Broad Institute Genome Sequencing Center for Infectious Disease"/>
            <person name="Wu L."/>
            <person name="Ma J."/>
        </authorList>
    </citation>
    <scope>NUCLEOTIDE SEQUENCE [LARGE SCALE GENOMIC DNA]</scope>
    <source>
        <strain evidence="3">CCUG 58411</strain>
    </source>
</reference>
<gene>
    <name evidence="2" type="ORF">ACFQ2T_04865</name>
</gene>
<accession>A0ABW3P6I6</accession>
<organism evidence="2 3">
    <name type="scientific">Methylophilus flavus</name>
    <dbReference type="NCBI Taxonomy" id="640084"/>
    <lineage>
        <taxon>Bacteria</taxon>
        <taxon>Pseudomonadati</taxon>
        <taxon>Pseudomonadota</taxon>
        <taxon>Betaproteobacteria</taxon>
        <taxon>Nitrosomonadales</taxon>
        <taxon>Methylophilaceae</taxon>
        <taxon>Methylophilus</taxon>
    </lineage>
</organism>
<feature type="compositionally biased region" description="Polar residues" evidence="1">
    <location>
        <begin position="221"/>
        <end position="238"/>
    </location>
</feature>
<dbReference type="RefSeq" id="WP_379031259.1">
    <property type="nucleotide sequence ID" value="NZ_JBHTLN010000001.1"/>
</dbReference>
<dbReference type="Proteomes" id="UP001597206">
    <property type="component" value="Unassembled WGS sequence"/>
</dbReference>
<keyword evidence="3" id="KW-1185">Reference proteome</keyword>
<comment type="caution">
    <text evidence="2">The sequence shown here is derived from an EMBL/GenBank/DDBJ whole genome shotgun (WGS) entry which is preliminary data.</text>
</comment>
<name>A0ABW3P6I6_9PROT</name>
<protein>
    <recommendedName>
        <fullName evidence="4">Tail fiber protein</fullName>
    </recommendedName>
</protein>
<evidence type="ECO:0000313" key="3">
    <source>
        <dbReference type="Proteomes" id="UP001597206"/>
    </source>
</evidence>
<evidence type="ECO:0000313" key="2">
    <source>
        <dbReference type="EMBL" id="MFD1121824.1"/>
    </source>
</evidence>
<dbReference type="EMBL" id="JBHTLN010000001">
    <property type="protein sequence ID" value="MFD1121824.1"/>
    <property type="molecule type" value="Genomic_DNA"/>
</dbReference>
<sequence length="365" mass="37107">MSTAPDYTPGTSFADDEANNVAGRSLVKTTSLDTELANVSTSINDINANLQAIQRDDNKLKDGIIEPYALSEQTNALIAVGGCNPRGTWAPDTDYAYKDLIQRNNIAQICLQQHNSGSLFVQSFWLPISGDGTSAANAAAAAASASAASTSASSASASATTATNAASSASTNATNAALSATNASNSATSSATSATDSSNSASEASVSAASAAAAAASITAPENNASDPTHTSVSSTKAASPEWVRGLIGELRHARTSFSSPYTPASGESFLRPHGLTGKVPFGGRIILECVVAEFGYAPGDRVTASFMRTGGTILPLINVISDSTNIGMTLPSGYSLAISVKTTGNAATPTALSWKYAFEFTYIG</sequence>
<proteinExistence type="predicted"/>
<feature type="region of interest" description="Disordered" evidence="1">
    <location>
        <begin position="220"/>
        <end position="239"/>
    </location>
</feature>
<evidence type="ECO:0000256" key="1">
    <source>
        <dbReference type="SAM" id="MobiDB-lite"/>
    </source>
</evidence>